<evidence type="ECO:0000256" key="20">
    <source>
        <dbReference type="SAM" id="SignalP"/>
    </source>
</evidence>
<feature type="transmembrane region" description="Helical" evidence="19">
    <location>
        <begin position="567"/>
        <end position="590"/>
    </location>
</feature>
<proteinExistence type="predicted"/>
<keyword evidence="8 19" id="KW-0472">Membrane</keyword>
<dbReference type="SUPFAM" id="SSF48726">
    <property type="entry name" value="Immunoglobulin"/>
    <property type="match status" value="1"/>
</dbReference>
<keyword evidence="7" id="KW-0406">Ion transport</keyword>
<keyword evidence="1" id="KW-0813">Transport</keyword>
<keyword evidence="9 24" id="KW-0675">Receptor</keyword>
<evidence type="ECO:0000256" key="10">
    <source>
        <dbReference type="ARBA" id="ARBA00023257"/>
    </source>
</evidence>
<dbReference type="Pfam" id="PF07686">
    <property type="entry name" value="V-set"/>
    <property type="match status" value="1"/>
</dbReference>
<dbReference type="AlphaFoldDB" id="A0A444U6N8"/>
<evidence type="ECO:0000256" key="16">
    <source>
        <dbReference type="ARBA" id="ARBA00036634"/>
    </source>
</evidence>
<feature type="transmembrane region" description="Helical" evidence="19">
    <location>
        <begin position="504"/>
        <end position="526"/>
    </location>
</feature>
<dbReference type="InterPro" id="IPR006201">
    <property type="entry name" value="Neur_channel"/>
</dbReference>
<comment type="caution">
    <text evidence="24">The sequence shown here is derived from an EMBL/GenBank/DDBJ whole genome shotgun (WGS) entry which is preliminary data.</text>
</comment>
<dbReference type="InterPro" id="IPR038050">
    <property type="entry name" value="Neuro_actylchol_rec"/>
</dbReference>
<dbReference type="PANTHER" id="PTHR18945">
    <property type="entry name" value="NEUROTRANSMITTER GATED ION CHANNEL"/>
    <property type="match status" value="1"/>
</dbReference>
<feature type="compositionally biased region" description="Polar residues" evidence="18">
    <location>
        <begin position="136"/>
        <end position="152"/>
    </location>
</feature>
<evidence type="ECO:0000256" key="15">
    <source>
        <dbReference type="ARBA" id="ARBA00036239"/>
    </source>
</evidence>
<comment type="catalytic activity">
    <reaction evidence="16">
        <text>Ca(2+)(in) = Ca(2+)(out)</text>
        <dbReference type="Rhea" id="RHEA:29671"/>
        <dbReference type="ChEBI" id="CHEBI:29108"/>
    </reaction>
</comment>
<feature type="chain" id="PRO_5019567670" evidence="20">
    <location>
        <begin position="25"/>
        <end position="727"/>
    </location>
</feature>
<feature type="signal peptide" evidence="20">
    <location>
        <begin position="1"/>
        <end position="24"/>
    </location>
</feature>
<dbReference type="GO" id="GO:0005230">
    <property type="term" value="F:extracellular ligand-gated monoatomic ion channel activity"/>
    <property type="evidence" value="ECO:0007669"/>
    <property type="project" value="InterPro"/>
</dbReference>
<keyword evidence="2" id="KW-1003">Cell membrane</keyword>
<evidence type="ECO:0000256" key="5">
    <source>
        <dbReference type="ARBA" id="ARBA00022989"/>
    </source>
</evidence>
<dbReference type="InterPro" id="IPR036719">
    <property type="entry name" value="Neuro-gated_channel_TM_sf"/>
</dbReference>
<dbReference type="SUPFAM" id="SSF90112">
    <property type="entry name" value="Neurotransmitter-gated ion-channel transmembrane pore"/>
    <property type="match status" value="1"/>
</dbReference>
<dbReference type="InterPro" id="IPR006202">
    <property type="entry name" value="Neur_chan_lig-bd"/>
</dbReference>
<keyword evidence="4 20" id="KW-0732">Signal</keyword>
<evidence type="ECO:0000256" key="9">
    <source>
        <dbReference type="ARBA" id="ARBA00023170"/>
    </source>
</evidence>
<keyword evidence="3 19" id="KW-0812">Transmembrane</keyword>
<evidence type="ECO:0000256" key="6">
    <source>
        <dbReference type="ARBA" id="ARBA00023018"/>
    </source>
</evidence>
<comment type="catalytic activity">
    <reaction evidence="15">
        <text>Na(+)(in) = Na(+)(out)</text>
        <dbReference type="Rhea" id="RHEA:34963"/>
        <dbReference type="ChEBI" id="CHEBI:29101"/>
    </reaction>
</comment>
<dbReference type="InterPro" id="IPR036734">
    <property type="entry name" value="Neur_chan_lig-bd_sf"/>
</dbReference>
<sequence>MGKVTRVISAVTSLLLLLIQQGDSQPSELNLSSKEGQILTLNFTFPKKLSGTESMNLNLKKNQKKIAEINFMGGQGNKYNGKRLTFIWQGETQTATLSISGLIKNDSGVYQCNYVLNSKIEVSNSINLTVRTEESSYTNQTDLSDPASTADSHPQDHSIPQNPVIAASVTVMALLLLVLSITVFLIWDRNKGTSSPQLNTIKRQQESKQSQAVPVYSIEYGVLEFPRRDTLPPATMPEHNDHSLRIVPLLDAVVSLGAGGVDMAVWNLPRPAAAVVLSTRRKRKAILAQVLIAALGLLLQGEAAAAVTLNCSNPNAESLLKALEMSVFQRKAIRPVVSLQSPTQVNVSFTLYAILGVDEKIQTMTTFIWQVLEWNMEIVQWDPVHMDEDRSPKAPYLYLKHNGNVYYDIPVRVVSSCTMDIFNFPFDVQNCSLSFGSYLHTANDVRVSMGMTAEKTFQAAKALMKTKGEWELVNIEARGNFLNTTDFEYDEVVYQLIIRRRPKLYVMNLIIPSAFLMMIDLFSFLLPAQNVDRASFKMTLILGYTVFLLIMNDLLPSSAETPLISSYFAISLSLMVASVLETVAITNILYSSRQYPEVPPWVRKLVLHYMARVVCYSPRLTHWPNTSKKTVTLNPAFQGAVHEIKDPKEAGPQVKQAVLQLQKLSGDLQCIRQYLDSHFHKGENEEVWVEIGHILDRFLFGLYLFFLTVSAIIFIIIWATWHTATTD</sequence>
<accession>A0A444U6N8</accession>
<evidence type="ECO:0000256" key="3">
    <source>
        <dbReference type="ARBA" id="ARBA00022692"/>
    </source>
</evidence>
<gene>
    <name evidence="24" type="ORF">EOD39_7490</name>
</gene>
<dbReference type="Pfam" id="PF02932">
    <property type="entry name" value="Neur_chan_memb"/>
    <property type="match status" value="1"/>
</dbReference>
<dbReference type="GO" id="GO:0004888">
    <property type="term" value="F:transmembrane signaling receptor activity"/>
    <property type="evidence" value="ECO:0007669"/>
    <property type="project" value="InterPro"/>
</dbReference>
<feature type="domain" description="Neurotransmitter-gated ion-channel ligand-binding" evidence="21">
    <location>
        <begin position="330"/>
        <end position="390"/>
    </location>
</feature>
<dbReference type="InterPro" id="IPR018000">
    <property type="entry name" value="Neurotransmitter_ion_chnl_CS"/>
</dbReference>
<evidence type="ECO:0000313" key="24">
    <source>
        <dbReference type="EMBL" id="RXM30831.1"/>
    </source>
</evidence>
<keyword evidence="25" id="KW-1185">Reference proteome</keyword>
<keyword evidence="11" id="KW-1071">Ligand-gated ion channel</keyword>
<feature type="transmembrane region" description="Helical" evidence="19">
    <location>
        <begin position="164"/>
        <end position="187"/>
    </location>
</feature>
<dbReference type="GO" id="GO:0045211">
    <property type="term" value="C:postsynaptic membrane"/>
    <property type="evidence" value="ECO:0007669"/>
    <property type="project" value="UniProtKB-SubCell"/>
</dbReference>
<dbReference type="InterPro" id="IPR049944">
    <property type="entry name" value="LGIC_TM_5-HT3"/>
</dbReference>
<evidence type="ECO:0000256" key="8">
    <source>
        <dbReference type="ARBA" id="ARBA00023136"/>
    </source>
</evidence>
<dbReference type="CDD" id="cd19063">
    <property type="entry name" value="LGIC_TM_5-HT3"/>
    <property type="match status" value="1"/>
</dbReference>
<dbReference type="Gene3D" id="1.20.58.390">
    <property type="entry name" value="Neurotransmitter-gated ion-channel transmembrane domain"/>
    <property type="match status" value="1"/>
</dbReference>
<evidence type="ECO:0000313" key="25">
    <source>
        <dbReference type="Proteomes" id="UP000289886"/>
    </source>
</evidence>
<dbReference type="EMBL" id="SCEB01215189">
    <property type="protein sequence ID" value="RXM30831.1"/>
    <property type="molecule type" value="Genomic_DNA"/>
</dbReference>
<protein>
    <submittedName>
        <fullName evidence="24">5-hydroxytryptamine receptor 3C</fullName>
    </submittedName>
</protein>
<evidence type="ECO:0000256" key="13">
    <source>
        <dbReference type="ARBA" id="ARBA00034104"/>
    </source>
</evidence>
<reference evidence="24 25" key="1">
    <citation type="submission" date="2019-01" db="EMBL/GenBank/DDBJ databases">
        <title>Draft Genome and Complete Hox-Cluster Characterization of the Sterlet Sturgeon (Acipenser ruthenus).</title>
        <authorList>
            <person name="Wei Q."/>
        </authorList>
    </citation>
    <scope>NUCLEOTIDE SEQUENCE [LARGE SCALE GENOMIC DNA]</scope>
    <source>
        <strain evidence="24">WHYD16114868_AA</strain>
        <tissue evidence="24">Blood</tissue>
    </source>
</reference>
<evidence type="ECO:0000256" key="18">
    <source>
        <dbReference type="SAM" id="MobiDB-lite"/>
    </source>
</evidence>
<evidence type="ECO:0000256" key="11">
    <source>
        <dbReference type="ARBA" id="ARBA00023286"/>
    </source>
</evidence>
<feature type="domain" description="Neurotransmitter-gated ion-channel transmembrane" evidence="22">
    <location>
        <begin position="509"/>
        <end position="702"/>
    </location>
</feature>
<evidence type="ECO:0000256" key="17">
    <source>
        <dbReference type="ARBA" id="ARBA00037540"/>
    </source>
</evidence>
<evidence type="ECO:0000256" key="19">
    <source>
        <dbReference type="SAM" id="Phobius"/>
    </source>
</evidence>
<dbReference type="SUPFAM" id="SSF63712">
    <property type="entry name" value="Nicotinic receptor ligand binding domain-like"/>
    <property type="match status" value="1"/>
</dbReference>
<feature type="transmembrane region" description="Helical" evidence="19">
    <location>
        <begin position="698"/>
        <end position="721"/>
    </location>
</feature>
<name>A0A444U6N8_ACIRT</name>
<dbReference type="Gene3D" id="2.60.40.10">
    <property type="entry name" value="Immunoglobulins"/>
    <property type="match status" value="1"/>
</dbReference>
<feature type="domain" description="Immunoglobulin V-set" evidence="23">
    <location>
        <begin position="30"/>
        <end position="130"/>
    </location>
</feature>
<feature type="domain" description="Neurotransmitter-gated ion-channel ligand-binding" evidence="21">
    <location>
        <begin position="393"/>
        <end position="502"/>
    </location>
</feature>
<evidence type="ECO:0000256" key="14">
    <source>
        <dbReference type="ARBA" id="ARBA00034430"/>
    </source>
</evidence>
<dbReference type="Pfam" id="PF02931">
    <property type="entry name" value="Neur_chan_LBD"/>
    <property type="match status" value="2"/>
</dbReference>
<evidence type="ECO:0000256" key="1">
    <source>
        <dbReference type="ARBA" id="ARBA00022448"/>
    </source>
</evidence>
<keyword evidence="6" id="KW-0770">Synapse</keyword>
<dbReference type="InterPro" id="IPR036179">
    <property type="entry name" value="Ig-like_dom_sf"/>
</dbReference>
<dbReference type="InterPro" id="IPR006029">
    <property type="entry name" value="Neurotrans-gated_channel_TM"/>
</dbReference>
<dbReference type="PROSITE" id="PS00236">
    <property type="entry name" value="NEUROTR_ION_CHANNEL"/>
    <property type="match status" value="1"/>
</dbReference>
<evidence type="ECO:0000256" key="7">
    <source>
        <dbReference type="ARBA" id="ARBA00023065"/>
    </source>
</evidence>
<evidence type="ECO:0000259" key="22">
    <source>
        <dbReference type="Pfam" id="PF02932"/>
    </source>
</evidence>
<keyword evidence="12" id="KW-0407">Ion channel</keyword>
<evidence type="ECO:0000259" key="21">
    <source>
        <dbReference type="Pfam" id="PF02931"/>
    </source>
</evidence>
<dbReference type="InterPro" id="IPR013783">
    <property type="entry name" value="Ig-like_fold"/>
</dbReference>
<evidence type="ECO:0000256" key="2">
    <source>
        <dbReference type="ARBA" id="ARBA00022475"/>
    </source>
</evidence>
<dbReference type="Proteomes" id="UP000289886">
    <property type="component" value="Unassembled WGS sequence"/>
</dbReference>
<comment type="function">
    <text evidence="17">Forms serotonin (5-hydroxytryptamine/5-HT3)-activated cation-selective channel complexes, which when activated cause fast, depolarizing responses in neurons.</text>
</comment>
<dbReference type="Gene3D" id="2.70.170.10">
    <property type="entry name" value="Neurotransmitter-gated ion-channel ligand-binding domain"/>
    <property type="match status" value="2"/>
</dbReference>
<evidence type="ECO:0000256" key="4">
    <source>
        <dbReference type="ARBA" id="ARBA00022729"/>
    </source>
</evidence>
<comment type="subcellular location">
    <subcellularLocation>
        <location evidence="13">Postsynaptic cell membrane</location>
        <topology evidence="13">Multi-pass membrane protein</topology>
    </subcellularLocation>
</comment>
<keyword evidence="10" id="KW-0628">Postsynaptic cell membrane</keyword>
<evidence type="ECO:0000256" key="12">
    <source>
        <dbReference type="ARBA" id="ARBA00023303"/>
    </source>
</evidence>
<dbReference type="InterPro" id="IPR013106">
    <property type="entry name" value="Ig_V-set"/>
</dbReference>
<feature type="region of interest" description="Disordered" evidence="18">
    <location>
        <begin position="136"/>
        <end position="159"/>
    </location>
</feature>
<organism evidence="24 25">
    <name type="scientific">Acipenser ruthenus</name>
    <name type="common">Sterlet sturgeon</name>
    <dbReference type="NCBI Taxonomy" id="7906"/>
    <lineage>
        <taxon>Eukaryota</taxon>
        <taxon>Metazoa</taxon>
        <taxon>Chordata</taxon>
        <taxon>Craniata</taxon>
        <taxon>Vertebrata</taxon>
        <taxon>Euteleostomi</taxon>
        <taxon>Actinopterygii</taxon>
        <taxon>Chondrostei</taxon>
        <taxon>Acipenseriformes</taxon>
        <taxon>Acipenseridae</taxon>
        <taxon>Acipenser</taxon>
    </lineage>
</organism>
<evidence type="ECO:0000259" key="23">
    <source>
        <dbReference type="Pfam" id="PF07686"/>
    </source>
</evidence>
<comment type="catalytic activity">
    <reaction evidence="14">
        <text>K(+)(in) = K(+)(out)</text>
        <dbReference type="Rhea" id="RHEA:29463"/>
        <dbReference type="ChEBI" id="CHEBI:29103"/>
    </reaction>
</comment>
<keyword evidence="5 19" id="KW-1133">Transmembrane helix</keyword>